<evidence type="ECO:0000313" key="4">
    <source>
        <dbReference type="EMBL" id="KAK1792132.1"/>
    </source>
</evidence>
<dbReference type="InterPro" id="IPR036875">
    <property type="entry name" value="Znf_CCHC_sf"/>
</dbReference>
<organism evidence="4 5">
    <name type="scientific">Electrophorus voltai</name>
    <dbReference type="NCBI Taxonomy" id="2609070"/>
    <lineage>
        <taxon>Eukaryota</taxon>
        <taxon>Metazoa</taxon>
        <taxon>Chordata</taxon>
        <taxon>Craniata</taxon>
        <taxon>Vertebrata</taxon>
        <taxon>Euteleostomi</taxon>
        <taxon>Actinopterygii</taxon>
        <taxon>Neopterygii</taxon>
        <taxon>Teleostei</taxon>
        <taxon>Ostariophysi</taxon>
        <taxon>Gymnotiformes</taxon>
        <taxon>Gymnotoidei</taxon>
        <taxon>Gymnotidae</taxon>
        <taxon>Electrophorus</taxon>
    </lineage>
</organism>
<keyword evidence="1" id="KW-0863">Zinc-finger</keyword>
<dbReference type="InterPro" id="IPR001878">
    <property type="entry name" value="Znf_CCHC"/>
</dbReference>
<accession>A0AAD8Z390</accession>
<gene>
    <name evidence="4" type="ORF">P4O66_001908</name>
</gene>
<proteinExistence type="predicted"/>
<reference evidence="4" key="1">
    <citation type="submission" date="2023-03" db="EMBL/GenBank/DDBJ databases">
        <title>Electrophorus voltai genome.</title>
        <authorList>
            <person name="Bian C."/>
        </authorList>
    </citation>
    <scope>NUCLEOTIDE SEQUENCE</scope>
    <source>
        <strain evidence="4">CB-2022</strain>
        <tissue evidence="4">Muscle</tissue>
    </source>
</reference>
<evidence type="ECO:0000256" key="2">
    <source>
        <dbReference type="SAM" id="MobiDB-lite"/>
    </source>
</evidence>
<evidence type="ECO:0000259" key="3">
    <source>
        <dbReference type="PROSITE" id="PS50158"/>
    </source>
</evidence>
<comment type="caution">
    <text evidence="4">The sequence shown here is derived from an EMBL/GenBank/DDBJ whole genome shotgun (WGS) entry which is preliminary data.</text>
</comment>
<dbReference type="PROSITE" id="PS50158">
    <property type="entry name" value="ZF_CCHC"/>
    <property type="match status" value="1"/>
</dbReference>
<dbReference type="GO" id="GO:0003676">
    <property type="term" value="F:nucleic acid binding"/>
    <property type="evidence" value="ECO:0007669"/>
    <property type="project" value="InterPro"/>
</dbReference>
<dbReference type="AlphaFoldDB" id="A0AAD8Z390"/>
<evidence type="ECO:0000313" key="5">
    <source>
        <dbReference type="Proteomes" id="UP001239994"/>
    </source>
</evidence>
<evidence type="ECO:0000256" key="1">
    <source>
        <dbReference type="PROSITE-ProRule" id="PRU00047"/>
    </source>
</evidence>
<dbReference type="Proteomes" id="UP001239994">
    <property type="component" value="Unassembled WGS sequence"/>
</dbReference>
<feature type="region of interest" description="Disordered" evidence="2">
    <location>
        <begin position="46"/>
        <end position="86"/>
    </location>
</feature>
<keyword evidence="1" id="KW-0479">Metal-binding</keyword>
<sequence>MATFHQGLSKDLKHELVHRDTPASLNHLIDLVLRINNRVRQRHRTWGPEISRGSRGAPYPLSPVHVPSKQGESRSQPMQLGHTRLSRSECDARMREERCLYCGSSGHLHPACPELQGKDNICQEREDQSSPSPGVVLKECLKHVSRHSCIRERQATFSMLG</sequence>
<dbReference type="SUPFAM" id="SSF57756">
    <property type="entry name" value="Retrovirus zinc finger-like domains"/>
    <property type="match status" value="1"/>
</dbReference>
<dbReference type="GO" id="GO:0008270">
    <property type="term" value="F:zinc ion binding"/>
    <property type="evidence" value="ECO:0007669"/>
    <property type="project" value="UniProtKB-KW"/>
</dbReference>
<protein>
    <recommendedName>
        <fullName evidence="3">CCHC-type domain-containing protein</fullName>
    </recommendedName>
</protein>
<dbReference type="EMBL" id="JAROKS010000019">
    <property type="protein sequence ID" value="KAK1792132.1"/>
    <property type="molecule type" value="Genomic_DNA"/>
</dbReference>
<name>A0AAD8Z390_9TELE</name>
<feature type="domain" description="CCHC-type" evidence="3">
    <location>
        <begin position="98"/>
        <end position="114"/>
    </location>
</feature>
<keyword evidence="1" id="KW-0862">Zinc</keyword>
<keyword evidence="5" id="KW-1185">Reference proteome</keyword>